<feature type="transmembrane region" description="Helical" evidence="1">
    <location>
        <begin position="65"/>
        <end position="86"/>
    </location>
</feature>
<accession>A7I0Y7</accession>
<sequence length="254" mass="29588">MENTNFKNDIFNKKNNLRDYDKEPIILYDYEILHNAIIVLIPLLFGASIPTNIQALFDGENINEIILVNSIIIGMILFICIIVFILNNPKKTQISIKNFTVEFYEKTAFSKKLELKRKIELDKIKENIYRPFTVYSIHNESFKSKLIIFGIAAFGLISGMGILWFIGFLIFGFLGFVLANFILYLIIGKSGDRFFTMFPKIALTEPYFIPYSAGNFLPQYYSLIICNHSKYSEIKKYFLNLHNINIDNVEKIYF</sequence>
<dbReference type="HOGENOM" id="CLU_926476_0_0_7"/>
<keyword evidence="1" id="KW-1133">Transmembrane helix</keyword>
<feature type="transmembrane region" description="Helical" evidence="1">
    <location>
        <begin position="170"/>
        <end position="187"/>
    </location>
</feature>
<dbReference type="Proteomes" id="UP000002407">
    <property type="component" value="Chromosome"/>
</dbReference>
<keyword evidence="3" id="KW-1185">Reference proteome</keyword>
<dbReference type="EMBL" id="CP000776">
    <property type="protein sequence ID" value="ABS52410.1"/>
    <property type="molecule type" value="Genomic_DNA"/>
</dbReference>
<dbReference type="RefSeq" id="WP_012108465.1">
    <property type="nucleotide sequence ID" value="NC_009714.1"/>
</dbReference>
<dbReference type="eggNOG" id="ENOG5030Q51">
    <property type="taxonomic scope" value="Bacteria"/>
</dbReference>
<feature type="transmembrane region" description="Helical" evidence="1">
    <location>
        <begin position="32"/>
        <end position="53"/>
    </location>
</feature>
<evidence type="ECO:0000256" key="1">
    <source>
        <dbReference type="SAM" id="Phobius"/>
    </source>
</evidence>
<evidence type="ECO:0000313" key="3">
    <source>
        <dbReference type="Proteomes" id="UP000002407"/>
    </source>
</evidence>
<evidence type="ECO:0000313" key="2">
    <source>
        <dbReference type="EMBL" id="ABS52410.1"/>
    </source>
</evidence>
<keyword evidence="1" id="KW-0472">Membrane</keyword>
<reference evidence="3" key="1">
    <citation type="submission" date="2007-07" db="EMBL/GenBank/DDBJ databases">
        <title>Complete genome sequence of Campylobacter hominis ATCC BAA-381, a commensal isolated from the human gastrointestinal tract.</title>
        <authorList>
            <person name="Fouts D.E."/>
            <person name="Mongodin E.F."/>
            <person name="Puiu D."/>
            <person name="Sebastian Y."/>
            <person name="Miller W.G."/>
            <person name="Mandrell R.E."/>
            <person name="Nelson K.E."/>
        </authorList>
    </citation>
    <scope>NUCLEOTIDE SEQUENCE [LARGE SCALE GENOMIC DNA]</scope>
    <source>
        <strain evidence="3">ATCC BAA-381 / LMG 19568 / NCTC 13146 / CH001A</strain>
    </source>
</reference>
<keyword evidence="1" id="KW-0812">Transmembrane</keyword>
<dbReference type="AlphaFoldDB" id="A7I0Y7"/>
<organism evidence="2 3">
    <name type="scientific">Campylobacter hominis (strain ATCC BAA-381 / DSM 21671 / CCUG 45161 / LMG 19568 / NCTC 13146 / CH001A)</name>
    <dbReference type="NCBI Taxonomy" id="360107"/>
    <lineage>
        <taxon>Bacteria</taxon>
        <taxon>Pseudomonadati</taxon>
        <taxon>Campylobacterota</taxon>
        <taxon>Epsilonproteobacteria</taxon>
        <taxon>Campylobacterales</taxon>
        <taxon>Campylobacteraceae</taxon>
        <taxon>Campylobacter</taxon>
    </lineage>
</organism>
<dbReference type="KEGG" id="cha:CHAB381_0590"/>
<dbReference type="OrthoDB" id="5363209at2"/>
<proteinExistence type="predicted"/>
<gene>
    <name evidence="2" type="ordered locus">CHAB381_0590</name>
</gene>
<feature type="transmembrane region" description="Helical" evidence="1">
    <location>
        <begin position="146"/>
        <end position="164"/>
    </location>
</feature>
<name>A7I0Y7_CAMHC</name>
<protein>
    <submittedName>
        <fullName evidence="2">Uncharacterized protein</fullName>
    </submittedName>
</protein>
<dbReference type="STRING" id="360107.CHAB381_0590"/>